<dbReference type="KEGG" id="msto:MSTO_29270"/>
<dbReference type="GO" id="GO:0003824">
    <property type="term" value="F:catalytic activity"/>
    <property type="evidence" value="ECO:0007669"/>
    <property type="project" value="InterPro"/>
</dbReference>
<sequence length="397" mass="41508">MLSALWVASTAQLVLIVHHLAVDGVSWRILLEDINIGWAQHRAGAPIALLASGSSFQRWSSVLAEYALAPEVVAQLPVWEQVLDTPAVLAAVTPGVDTFATAGRLSASLDVETTRMLLGEVPAAFHAGINDMLLIAYGLAWAQFLGAGDGVPVGIDVEGHGRHEELAGDVDLSRTVGWFTTKYPVSLRLGGLSWAQVVAGDPALGAVIKDVKEQLRALPDGVTYGLLRYLNPEVELSGPEPTIGFNYLGRVGAGPGELSDELWLFSEQGVSSVGVTGAIPMPLAHSVELNAVTIDGAAGPSLSANWMWAPSVVDEAAVGRLSELWFEALAGMCACVRGGGGGLTPSDIAPVVLSQQQIDELVSVGVVADVLPLTPLQQGCFSRQYRPGGSQRGGGSR</sequence>
<dbReference type="InterPro" id="IPR010060">
    <property type="entry name" value="NRPS_synth"/>
</dbReference>
<accession>A0A7I7Q9G2</accession>
<organism evidence="2 3">
    <name type="scientific">Mycobacterium stomatepiae</name>
    <dbReference type="NCBI Taxonomy" id="470076"/>
    <lineage>
        <taxon>Bacteria</taxon>
        <taxon>Bacillati</taxon>
        <taxon>Actinomycetota</taxon>
        <taxon>Actinomycetes</taxon>
        <taxon>Mycobacteriales</taxon>
        <taxon>Mycobacteriaceae</taxon>
        <taxon>Mycobacterium</taxon>
        <taxon>Mycobacterium simiae complex</taxon>
    </lineage>
</organism>
<dbReference type="Gene3D" id="3.30.559.30">
    <property type="entry name" value="Nonribosomal peptide synthetase, condensation domain"/>
    <property type="match status" value="1"/>
</dbReference>
<dbReference type="SUPFAM" id="SSF52777">
    <property type="entry name" value="CoA-dependent acyltransferases"/>
    <property type="match status" value="2"/>
</dbReference>
<evidence type="ECO:0000313" key="2">
    <source>
        <dbReference type="EMBL" id="BBY22722.1"/>
    </source>
</evidence>
<dbReference type="PANTHER" id="PTHR45398">
    <property type="match status" value="1"/>
</dbReference>
<feature type="domain" description="Condensation" evidence="1">
    <location>
        <begin position="11"/>
        <end position="231"/>
    </location>
</feature>
<protein>
    <recommendedName>
        <fullName evidence="1">Condensation domain-containing protein</fullName>
    </recommendedName>
</protein>
<dbReference type="InterPro" id="IPR023213">
    <property type="entry name" value="CAT-like_dom_sf"/>
</dbReference>
<dbReference type="AlphaFoldDB" id="A0A7I7Q9G2"/>
<gene>
    <name evidence="2" type="ORF">MSTO_29270</name>
</gene>
<evidence type="ECO:0000313" key="3">
    <source>
        <dbReference type="Proteomes" id="UP000467130"/>
    </source>
</evidence>
<dbReference type="NCBIfam" id="TIGR01720">
    <property type="entry name" value="NRPS-para261"/>
    <property type="match status" value="1"/>
</dbReference>
<dbReference type="EMBL" id="AP022587">
    <property type="protein sequence ID" value="BBY22722.1"/>
    <property type="molecule type" value="Genomic_DNA"/>
</dbReference>
<reference evidence="2 3" key="1">
    <citation type="journal article" date="2019" name="Emerg. Microbes Infect.">
        <title>Comprehensive subspecies identification of 175 nontuberculous mycobacteria species based on 7547 genomic profiles.</title>
        <authorList>
            <person name="Matsumoto Y."/>
            <person name="Kinjo T."/>
            <person name="Motooka D."/>
            <person name="Nabeya D."/>
            <person name="Jung N."/>
            <person name="Uechi K."/>
            <person name="Horii T."/>
            <person name="Iida T."/>
            <person name="Fujita J."/>
            <person name="Nakamura S."/>
        </authorList>
    </citation>
    <scope>NUCLEOTIDE SEQUENCE [LARGE SCALE GENOMIC DNA]</scope>
    <source>
        <strain evidence="2 3">JCM 17783</strain>
    </source>
</reference>
<proteinExistence type="predicted"/>
<dbReference type="PANTHER" id="PTHR45398:SF1">
    <property type="entry name" value="ENZYME, PUTATIVE (JCVI)-RELATED"/>
    <property type="match status" value="1"/>
</dbReference>
<dbReference type="Proteomes" id="UP000467130">
    <property type="component" value="Chromosome"/>
</dbReference>
<dbReference type="RefSeq" id="WP_408632600.1">
    <property type="nucleotide sequence ID" value="NZ_AP022587.1"/>
</dbReference>
<dbReference type="InterPro" id="IPR001242">
    <property type="entry name" value="Condensation_dom"/>
</dbReference>
<evidence type="ECO:0000259" key="1">
    <source>
        <dbReference type="Pfam" id="PF00668"/>
    </source>
</evidence>
<name>A0A7I7Q9G2_9MYCO</name>
<dbReference type="GO" id="GO:0008610">
    <property type="term" value="P:lipid biosynthetic process"/>
    <property type="evidence" value="ECO:0007669"/>
    <property type="project" value="UniProtKB-ARBA"/>
</dbReference>
<dbReference type="Pfam" id="PF00668">
    <property type="entry name" value="Condensation"/>
    <property type="match status" value="1"/>
</dbReference>
<dbReference type="Gene3D" id="3.30.559.10">
    <property type="entry name" value="Chloramphenicol acetyltransferase-like domain"/>
    <property type="match status" value="1"/>
</dbReference>
<keyword evidence="3" id="KW-1185">Reference proteome</keyword>